<dbReference type="KEGG" id="marp:QYS47_07350"/>
<name>A0AA49GEJ6_9BACT</name>
<accession>A0AA49GEJ6</accession>
<sequence>MSTCIKSVKIVNPSSEWHNQTVDLLIENGKIQDIKPSSNFNAEKIIEANELIASPSWVDMRVFSGEPGEEYREDFDSLTHVIQSGGFGAALLMPNTKPVIQNKADIKTVLSHNINQTSQILPTASVTVDCNGEDLNEMLDAHHAGALAFTDGSVPLWNSDILVKSLQYLQKFDGLLITFPQDHKLSLFGQMNEGKVSTGLGLKGIPHLAEEIVVKRDLDLLEYAGGRLHFSCISSTKSVDLIRKAKEKGLKVSCDVNIHHLILDDENLEDFDTNYKVLPPLRTQKDIDALIKGVNDGTIDVIASSHQPFDQDHKKMEFDLAEFGIMGSQLLYPLYHHYLADKITLSTFLDCIERNPKKLLKLPENKIEIGAIADLTIFSTDEKWTFDSKSNQSKSDNSPFMNTEFTAKVIALFNNNNQYIDSNYINS</sequence>
<dbReference type="InterPro" id="IPR004722">
    <property type="entry name" value="DHOase"/>
</dbReference>
<dbReference type="Pfam" id="PF12890">
    <property type="entry name" value="DHOase"/>
    <property type="match status" value="1"/>
</dbReference>
<dbReference type="Gene3D" id="2.30.40.10">
    <property type="entry name" value="Urease, subunit C, domain 1"/>
    <property type="match status" value="1"/>
</dbReference>
<dbReference type="GO" id="GO:0004151">
    <property type="term" value="F:dihydroorotase activity"/>
    <property type="evidence" value="ECO:0007669"/>
    <property type="project" value="UniProtKB-EC"/>
</dbReference>
<dbReference type="GO" id="GO:0006221">
    <property type="term" value="P:pyrimidine nucleotide biosynthetic process"/>
    <property type="evidence" value="ECO:0007669"/>
    <property type="project" value="UniProtKB-KW"/>
</dbReference>
<dbReference type="GO" id="GO:0004038">
    <property type="term" value="F:allantoinase activity"/>
    <property type="evidence" value="ECO:0007669"/>
    <property type="project" value="TreeGrafter"/>
</dbReference>
<evidence type="ECO:0000256" key="1">
    <source>
        <dbReference type="ARBA" id="ARBA00022975"/>
    </source>
</evidence>
<dbReference type="EMBL" id="CP129968">
    <property type="protein sequence ID" value="WKK81978.2"/>
    <property type="molecule type" value="Genomic_DNA"/>
</dbReference>
<dbReference type="InterPro" id="IPR050138">
    <property type="entry name" value="DHOase/Allantoinase_Hydrolase"/>
</dbReference>
<dbReference type="PANTHER" id="PTHR43668">
    <property type="entry name" value="ALLANTOINASE"/>
    <property type="match status" value="1"/>
</dbReference>
<dbReference type="Proteomes" id="UP001232019">
    <property type="component" value="Chromosome"/>
</dbReference>
<dbReference type="GO" id="GO:0005737">
    <property type="term" value="C:cytoplasm"/>
    <property type="evidence" value="ECO:0007669"/>
    <property type="project" value="TreeGrafter"/>
</dbReference>
<evidence type="ECO:0000259" key="2">
    <source>
        <dbReference type="Pfam" id="PF12890"/>
    </source>
</evidence>
<dbReference type="PANTHER" id="PTHR43668:SF2">
    <property type="entry name" value="ALLANTOINASE"/>
    <property type="match status" value="1"/>
</dbReference>
<dbReference type="GO" id="GO:0006145">
    <property type="term" value="P:purine nucleobase catabolic process"/>
    <property type="evidence" value="ECO:0007669"/>
    <property type="project" value="TreeGrafter"/>
</dbReference>
<dbReference type="SUPFAM" id="SSF51338">
    <property type="entry name" value="Composite domain of metallo-dependent hydrolases"/>
    <property type="match status" value="1"/>
</dbReference>
<dbReference type="InterPro" id="IPR032466">
    <property type="entry name" value="Metal_Hydrolase"/>
</dbReference>
<gene>
    <name evidence="3" type="ORF">QYS47_07350</name>
</gene>
<dbReference type="GO" id="GO:0046872">
    <property type="term" value="F:metal ion binding"/>
    <property type="evidence" value="ECO:0007669"/>
    <property type="project" value="InterPro"/>
</dbReference>
<dbReference type="RefSeq" id="WP_322347929.1">
    <property type="nucleotide sequence ID" value="NZ_CP129968.2"/>
</dbReference>
<dbReference type="SUPFAM" id="SSF51556">
    <property type="entry name" value="Metallo-dependent hydrolases"/>
    <property type="match status" value="1"/>
</dbReference>
<proteinExistence type="predicted"/>
<reference evidence="3" key="1">
    <citation type="submission" date="2023-08" db="EMBL/GenBank/DDBJ databases">
        <title>Comparative genomics and taxonomic characterization of three novel marine species of genus Marivirga.</title>
        <authorList>
            <person name="Muhammad N."/>
            <person name="Kim S.-G."/>
        </authorList>
    </citation>
    <scope>NUCLEOTIDE SEQUENCE</scope>
    <source>
        <strain evidence="3">BKB1-2</strain>
    </source>
</reference>
<keyword evidence="1" id="KW-0665">Pyrimidine biosynthesis</keyword>
<protein>
    <submittedName>
        <fullName evidence="3">Dihydroorotase</fullName>
        <ecNumber evidence="3">3.5.2.3</ecNumber>
    </submittedName>
</protein>
<dbReference type="InterPro" id="IPR024403">
    <property type="entry name" value="DHOase_cat"/>
</dbReference>
<dbReference type="NCBIfam" id="TIGR00857">
    <property type="entry name" value="pyrC_multi"/>
    <property type="match status" value="1"/>
</dbReference>
<feature type="domain" description="Dihydroorotase catalytic" evidence="2">
    <location>
        <begin position="55"/>
        <end position="236"/>
    </location>
</feature>
<dbReference type="AlphaFoldDB" id="A0AA49GEJ6"/>
<evidence type="ECO:0000313" key="3">
    <source>
        <dbReference type="EMBL" id="WKK81978.2"/>
    </source>
</evidence>
<dbReference type="Gene3D" id="3.20.20.140">
    <property type="entry name" value="Metal-dependent hydrolases"/>
    <property type="match status" value="1"/>
</dbReference>
<keyword evidence="3" id="KW-0378">Hydrolase</keyword>
<dbReference type="InterPro" id="IPR011059">
    <property type="entry name" value="Metal-dep_hydrolase_composite"/>
</dbReference>
<dbReference type="CDD" id="cd01317">
    <property type="entry name" value="DHOase_IIa"/>
    <property type="match status" value="1"/>
</dbReference>
<dbReference type="EC" id="3.5.2.3" evidence="3"/>
<organism evidence="3">
    <name type="scientific">Marivirga arenosa</name>
    <dbReference type="NCBI Taxonomy" id="3059076"/>
    <lineage>
        <taxon>Bacteria</taxon>
        <taxon>Pseudomonadati</taxon>
        <taxon>Bacteroidota</taxon>
        <taxon>Cytophagia</taxon>
        <taxon>Cytophagales</taxon>
        <taxon>Marivirgaceae</taxon>
        <taxon>Marivirga</taxon>
    </lineage>
</organism>